<dbReference type="InterPro" id="IPR024047">
    <property type="entry name" value="MM3350-like_sf"/>
</dbReference>
<organism evidence="2 3">
    <name type="scientific">Nonomuraea marmarensis</name>
    <dbReference type="NCBI Taxonomy" id="3351344"/>
    <lineage>
        <taxon>Bacteria</taxon>
        <taxon>Bacillati</taxon>
        <taxon>Actinomycetota</taxon>
        <taxon>Actinomycetes</taxon>
        <taxon>Streptosporangiales</taxon>
        <taxon>Streptosporangiaceae</taxon>
        <taxon>Nonomuraea</taxon>
    </lineage>
</organism>
<dbReference type="EMBL" id="JBICRM010000008">
    <property type="protein sequence ID" value="MFG1704795.1"/>
    <property type="molecule type" value="Genomic_DNA"/>
</dbReference>
<dbReference type="RefSeq" id="WP_393166160.1">
    <property type="nucleotide sequence ID" value="NZ_JBICRM010000008.1"/>
</dbReference>
<reference evidence="2 3" key="1">
    <citation type="submission" date="2024-10" db="EMBL/GenBank/DDBJ databases">
        <authorList>
            <person name="Topkara A.R."/>
            <person name="Saygin H."/>
        </authorList>
    </citation>
    <scope>NUCLEOTIDE SEQUENCE [LARGE SCALE GENOMIC DNA]</scope>
    <source>
        <strain evidence="2 3">M3C6</strain>
    </source>
</reference>
<dbReference type="Gene3D" id="3.10.290.30">
    <property type="entry name" value="MM3350-like"/>
    <property type="match status" value="1"/>
</dbReference>
<accession>A0ABW7ABR5</accession>
<evidence type="ECO:0000313" key="3">
    <source>
        <dbReference type="Proteomes" id="UP001603978"/>
    </source>
</evidence>
<feature type="domain" description="Plasmid pRiA4b Orf3-like" evidence="1">
    <location>
        <begin position="364"/>
        <end position="485"/>
    </location>
</feature>
<protein>
    <submittedName>
        <fullName evidence="2">Plasmid pRiA4b ORF-3 family protein</fullName>
    </submittedName>
</protein>
<comment type="caution">
    <text evidence="2">The sequence shown here is derived from an EMBL/GenBank/DDBJ whole genome shotgun (WGS) entry which is preliminary data.</text>
</comment>
<dbReference type="SUPFAM" id="SSF159941">
    <property type="entry name" value="MM3350-like"/>
    <property type="match status" value="1"/>
</dbReference>
<dbReference type="PANTHER" id="PTHR41878:SF1">
    <property type="entry name" value="TNPR PROTEIN"/>
    <property type="match status" value="1"/>
</dbReference>
<keyword evidence="3" id="KW-1185">Reference proteome</keyword>
<sequence>MPSIAESPVFAAAHALAAWVGEGRAVTPGGALKPTLVPDAAKAINVSCPIKVRRLSDVPEVFRAWLTAVATEMVTVSGARAVRSEPEPYLDTARGYAALEQVIAAQVTDPCGADPRICCQVTLDLLAEEEPPLGQALRREAEAVMRQRRDWDWRASGLIDGHPVDRVVTILREFGALDTRLNVTELGEHARRELADRIPLPVTPDLDAAEVLRRVAMSAEEDVPELLWRWRIPDHGSHADLGKRLLELLEAAAAASPAGRISAIDAVAERGESSEPLWRHVRDQPMLGPHARWWLGEDLPRRDRQWIGAEYGLAALERHDPVDAWYVLLDMTGDDPRAAVGDSGHPEAARLLAALPETPPGIPVYQLKISLAAGIWRRVLVPENYSLGRLHQIIRVLFGWSDSHLHVFKAGKRRYSDPFMRLEECGDENLHRLNRALPAPKSTLSYTFDLGDCWRHEIVLEKVLIEEITVPVCVDGRGDNPIEDYSPDYPEESEPFDRDAVNQALARPAPSWDDEEELSGSSIS</sequence>
<dbReference type="Proteomes" id="UP001603978">
    <property type="component" value="Unassembled WGS sequence"/>
</dbReference>
<dbReference type="InterPro" id="IPR012912">
    <property type="entry name" value="Plasmid_pRiA4b_Orf3-like"/>
</dbReference>
<proteinExistence type="predicted"/>
<evidence type="ECO:0000313" key="2">
    <source>
        <dbReference type="EMBL" id="MFG1704795.1"/>
    </source>
</evidence>
<evidence type="ECO:0000259" key="1">
    <source>
        <dbReference type="Pfam" id="PF07929"/>
    </source>
</evidence>
<dbReference type="Pfam" id="PF07929">
    <property type="entry name" value="PRiA4_ORF3"/>
    <property type="match status" value="1"/>
</dbReference>
<name>A0ABW7ABR5_9ACTN</name>
<dbReference type="PANTHER" id="PTHR41878">
    <property type="entry name" value="LEXA REPRESSOR-RELATED"/>
    <property type="match status" value="1"/>
</dbReference>
<gene>
    <name evidence="2" type="ORF">ACFLIM_16540</name>
</gene>